<keyword evidence="2" id="KW-1185">Reference proteome</keyword>
<accession>A0A2S4MII8</accession>
<dbReference type="Proteomes" id="UP000237381">
    <property type="component" value="Unassembled WGS sequence"/>
</dbReference>
<organism evidence="1 2">
    <name type="scientific">Paraburkholderia eburnea</name>
    <dbReference type="NCBI Taxonomy" id="1189126"/>
    <lineage>
        <taxon>Bacteria</taxon>
        <taxon>Pseudomonadati</taxon>
        <taxon>Pseudomonadota</taxon>
        <taxon>Betaproteobacteria</taxon>
        <taxon>Burkholderiales</taxon>
        <taxon>Burkholderiaceae</taxon>
        <taxon>Paraburkholderia</taxon>
    </lineage>
</organism>
<proteinExistence type="predicted"/>
<reference evidence="1 2" key="1">
    <citation type="submission" date="2018-01" db="EMBL/GenBank/DDBJ databases">
        <title>Genomic Encyclopedia of Type Strains, Phase III (KMG-III): the genomes of soil and plant-associated and newly described type strains.</title>
        <authorList>
            <person name="Whitman W."/>
        </authorList>
    </citation>
    <scope>NUCLEOTIDE SEQUENCE [LARGE SCALE GENOMIC DNA]</scope>
    <source>
        <strain evidence="1 2">JCM 18070</strain>
    </source>
</reference>
<protein>
    <submittedName>
        <fullName evidence="1">Uncharacterized protein</fullName>
    </submittedName>
</protein>
<gene>
    <name evidence="1" type="ORF">B0G62_102171</name>
</gene>
<evidence type="ECO:0000313" key="1">
    <source>
        <dbReference type="EMBL" id="POR54563.1"/>
    </source>
</evidence>
<dbReference type="AlphaFoldDB" id="A0A2S4MII8"/>
<name>A0A2S4MII8_9BURK</name>
<evidence type="ECO:0000313" key="2">
    <source>
        <dbReference type="Proteomes" id="UP000237381"/>
    </source>
</evidence>
<dbReference type="RefSeq" id="WP_146055204.1">
    <property type="nucleotide sequence ID" value="NZ_PQGA01000002.1"/>
</dbReference>
<comment type="caution">
    <text evidence="1">The sequence shown here is derived from an EMBL/GenBank/DDBJ whole genome shotgun (WGS) entry which is preliminary data.</text>
</comment>
<dbReference type="EMBL" id="PQGA01000002">
    <property type="protein sequence ID" value="POR54563.1"/>
    <property type="molecule type" value="Genomic_DNA"/>
</dbReference>
<dbReference type="OrthoDB" id="9108891at2"/>
<sequence>MAYTPINLGTAPSGSDGDPVRAAFVKVNYLLNDMTSGNASTPNFALSDVAANWRGIRWATSGSTRFDMVISGGTETGSNANSNLYLRRSDDKGSFVSDVFNVNRATGLMTFTSPIALLGALNSSAKVNAINAANQVINGSGELGDAGWNTANFVSQRMGGSFAYDQFCFKNAAALSADTYDFQPVVPCAAGVSLYLQAEMATWGMTKGSVVCGVNFLNSSGTQVGNLVVTSNGYGNDFAYATATGVAPAGTVSIQPFKGAWGTPAVTAGGCAIRRMKVEKGTQPSLYSQEASAAYLGSALPQTLLLSDPSSTSSPGPGATATIAPAGWNFTTNRPNAAVSLTASATIASANSPPSFNNYLVIDVLLGATVVLSGPTAAALTNVGANSASAAPAIAQVAGILPTQGVYTVRLRWVTGGSAPASGSANATAQNKTVSGLVM</sequence>